<dbReference type="OrthoDB" id="3064467at2759"/>
<evidence type="ECO:0000313" key="3">
    <source>
        <dbReference type="Proteomes" id="UP000294933"/>
    </source>
</evidence>
<evidence type="ECO:0000313" key="2">
    <source>
        <dbReference type="EMBL" id="TDL20562.1"/>
    </source>
</evidence>
<dbReference type="Pfam" id="PF13401">
    <property type="entry name" value="AAA_22"/>
    <property type="match status" value="1"/>
</dbReference>
<dbReference type="VEuPathDB" id="FungiDB:BD410DRAFT_701632"/>
<organism evidence="2 3">
    <name type="scientific">Rickenella mellea</name>
    <dbReference type="NCBI Taxonomy" id="50990"/>
    <lineage>
        <taxon>Eukaryota</taxon>
        <taxon>Fungi</taxon>
        <taxon>Dikarya</taxon>
        <taxon>Basidiomycota</taxon>
        <taxon>Agaricomycotina</taxon>
        <taxon>Agaricomycetes</taxon>
        <taxon>Hymenochaetales</taxon>
        <taxon>Rickenellaceae</taxon>
        <taxon>Rickenella</taxon>
    </lineage>
</organism>
<feature type="non-terminal residue" evidence="2">
    <location>
        <position position="1"/>
    </location>
</feature>
<proteinExistence type="predicted"/>
<name>A0A4Y7Q086_9AGAM</name>
<protein>
    <recommendedName>
        <fullName evidence="1">ORC1/DEAH AAA+ ATPase domain-containing protein</fullName>
    </recommendedName>
</protein>
<dbReference type="EMBL" id="ML170187">
    <property type="protein sequence ID" value="TDL20562.1"/>
    <property type="molecule type" value="Genomic_DNA"/>
</dbReference>
<feature type="domain" description="ORC1/DEAH AAA+ ATPase" evidence="1">
    <location>
        <begin position="5"/>
        <end position="110"/>
    </location>
</feature>
<dbReference type="GO" id="GO:0016887">
    <property type="term" value="F:ATP hydrolysis activity"/>
    <property type="evidence" value="ECO:0007669"/>
    <property type="project" value="InterPro"/>
</dbReference>
<dbReference type="InterPro" id="IPR027417">
    <property type="entry name" value="P-loop_NTPase"/>
</dbReference>
<gene>
    <name evidence="2" type="ORF">BD410DRAFT_701632</name>
</gene>
<sequence>SPAKLAVLGPGGVGKTTVAAAIFCNKQIVDKFGEHRTFVSCESLIAAQSLLETLCKAFDAPVQNGKLLKALMSFLELSPCTLLVLDNLETLWDADSETDNVQTLLKTLSSLNVLTVIVTMRGILPPDGVLWTEPALLPLPVLSIEAAKMTYCAISPTNDDVMLDTLLKDRWMKEQSKLISLGGRKKSKSLNISIALSINSPLMKQNEDAFSLLRIIAYLPAGASVTHLSEISPHLENLTEAQTVLFRTGLAYLTASKRLTILSPIRSYISDYYQIESYEMNGIKAFYFDLATKA</sequence>
<keyword evidence="3" id="KW-1185">Reference proteome</keyword>
<dbReference type="Gene3D" id="3.40.50.300">
    <property type="entry name" value="P-loop containing nucleotide triphosphate hydrolases"/>
    <property type="match status" value="1"/>
</dbReference>
<reference evidence="2 3" key="1">
    <citation type="submission" date="2018-06" db="EMBL/GenBank/DDBJ databases">
        <title>A transcriptomic atlas of mushroom development highlights an independent origin of complex multicellularity.</title>
        <authorList>
            <consortium name="DOE Joint Genome Institute"/>
            <person name="Krizsan K."/>
            <person name="Almasi E."/>
            <person name="Merenyi Z."/>
            <person name="Sahu N."/>
            <person name="Viragh M."/>
            <person name="Koszo T."/>
            <person name="Mondo S."/>
            <person name="Kiss B."/>
            <person name="Balint B."/>
            <person name="Kues U."/>
            <person name="Barry K."/>
            <person name="Hegedus J.C."/>
            <person name="Henrissat B."/>
            <person name="Johnson J."/>
            <person name="Lipzen A."/>
            <person name="Ohm R."/>
            <person name="Nagy I."/>
            <person name="Pangilinan J."/>
            <person name="Yan J."/>
            <person name="Xiong Y."/>
            <person name="Grigoriev I.V."/>
            <person name="Hibbett D.S."/>
            <person name="Nagy L.G."/>
        </authorList>
    </citation>
    <scope>NUCLEOTIDE SEQUENCE [LARGE SCALE GENOMIC DNA]</scope>
    <source>
        <strain evidence="2 3">SZMC22713</strain>
    </source>
</reference>
<dbReference type="SUPFAM" id="SSF52540">
    <property type="entry name" value="P-loop containing nucleoside triphosphate hydrolases"/>
    <property type="match status" value="1"/>
</dbReference>
<dbReference type="AlphaFoldDB" id="A0A4Y7Q086"/>
<evidence type="ECO:0000259" key="1">
    <source>
        <dbReference type="Pfam" id="PF13401"/>
    </source>
</evidence>
<dbReference type="Proteomes" id="UP000294933">
    <property type="component" value="Unassembled WGS sequence"/>
</dbReference>
<dbReference type="InterPro" id="IPR049945">
    <property type="entry name" value="AAA_22"/>
</dbReference>
<accession>A0A4Y7Q086</accession>
<feature type="non-terminal residue" evidence="2">
    <location>
        <position position="294"/>
    </location>
</feature>